<proteinExistence type="predicted"/>
<dbReference type="KEGG" id="bfm:BP422_29265"/>
<protein>
    <submittedName>
        <fullName evidence="1">Uncharacterized protein</fullName>
    </submittedName>
</protein>
<gene>
    <name evidence="1" type="ORF">BP422_29265</name>
</gene>
<dbReference type="Proteomes" id="UP000197781">
    <property type="component" value="Chromosome"/>
</dbReference>
<evidence type="ECO:0000313" key="2">
    <source>
        <dbReference type="Proteomes" id="UP000197781"/>
    </source>
</evidence>
<reference evidence="1 2" key="1">
    <citation type="submission" date="2016-11" db="EMBL/GenBank/DDBJ databases">
        <authorList>
            <person name="Jaros S."/>
            <person name="Januszkiewicz K."/>
            <person name="Wedrychowicz H."/>
        </authorList>
    </citation>
    <scope>NUCLEOTIDE SEQUENCE [LARGE SCALE GENOMIC DNA]</scope>
    <source>
        <strain evidence="1 2">NF2</strain>
    </source>
</reference>
<dbReference type="EMBL" id="CP018145">
    <property type="protein sequence ID" value="ASJ57239.1"/>
    <property type="molecule type" value="Genomic_DNA"/>
</dbReference>
<sequence length="98" mass="11370">MYVCKIDVSNAIIDIDYHYRQNYSKEYFYCQSPELCEKKQKNPFLRKGLVAGAALFDHIVHLYKGVIFRLAHDAIYNILGAVFLVPIQCGDIVQRNEL</sequence>
<name>A0A220MRA2_9BACL</name>
<dbReference type="AlphaFoldDB" id="A0A220MRA2"/>
<evidence type="ECO:0000313" key="1">
    <source>
        <dbReference type="EMBL" id="ASJ57239.1"/>
    </source>
</evidence>
<accession>A0A220MRA2</accession>
<organism evidence="1 2">
    <name type="scientific">Brevibacillus formosus</name>
    <dbReference type="NCBI Taxonomy" id="54913"/>
    <lineage>
        <taxon>Bacteria</taxon>
        <taxon>Bacillati</taxon>
        <taxon>Bacillota</taxon>
        <taxon>Bacilli</taxon>
        <taxon>Bacillales</taxon>
        <taxon>Paenibacillaceae</taxon>
        <taxon>Brevibacillus</taxon>
    </lineage>
</organism>